<dbReference type="PROSITE" id="PS01359">
    <property type="entry name" value="ZF_PHD_1"/>
    <property type="match status" value="1"/>
</dbReference>
<dbReference type="OrthoDB" id="436852at2759"/>
<dbReference type="InterPro" id="IPR013083">
    <property type="entry name" value="Znf_RING/FYVE/PHD"/>
</dbReference>
<dbReference type="GO" id="GO:0008270">
    <property type="term" value="F:zinc ion binding"/>
    <property type="evidence" value="ECO:0007669"/>
    <property type="project" value="UniProtKB-KW"/>
</dbReference>
<comment type="caution">
    <text evidence="9">The sequence shown here is derived from an EMBL/GenBank/DDBJ whole genome shotgun (WGS) entry which is preliminary data.</text>
</comment>
<dbReference type="Pfam" id="PF00628">
    <property type="entry name" value="PHD"/>
    <property type="match status" value="1"/>
</dbReference>
<evidence type="ECO:0000256" key="6">
    <source>
        <dbReference type="PROSITE-ProRule" id="PRU00146"/>
    </source>
</evidence>
<evidence type="ECO:0000256" key="4">
    <source>
        <dbReference type="ARBA" id="ARBA00022833"/>
    </source>
</evidence>
<feature type="compositionally biased region" description="Polar residues" evidence="7">
    <location>
        <begin position="192"/>
        <end position="214"/>
    </location>
</feature>
<proteinExistence type="predicted"/>
<dbReference type="AlphaFoldDB" id="A0A9P4IYS9"/>
<reference evidence="9" key="1">
    <citation type="journal article" date="2020" name="Stud. Mycol.">
        <title>101 Dothideomycetes genomes: a test case for predicting lifestyles and emergence of pathogens.</title>
        <authorList>
            <person name="Haridas S."/>
            <person name="Albert R."/>
            <person name="Binder M."/>
            <person name="Bloem J."/>
            <person name="Labutti K."/>
            <person name="Salamov A."/>
            <person name="Andreopoulos B."/>
            <person name="Baker S."/>
            <person name="Barry K."/>
            <person name="Bills G."/>
            <person name="Bluhm B."/>
            <person name="Cannon C."/>
            <person name="Castanera R."/>
            <person name="Culley D."/>
            <person name="Daum C."/>
            <person name="Ezra D."/>
            <person name="Gonzalez J."/>
            <person name="Henrissat B."/>
            <person name="Kuo A."/>
            <person name="Liang C."/>
            <person name="Lipzen A."/>
            <person name="Lutzoni F."/>
            <person name="Magnuson J."/>
            <person name="Mondo S."/>
            <person name="Nolan M."/>
            <person name="Ohm R."/>
            <person name="Pangilinan J."/>
            <person name="Park H.-J."/>
            <person name="Ramirez L."/>
            <person name="Alfaro M."/>
            <person name="Sun H."/>
            <person name="Tritt A."/>
            <person name="Yoshinaga Y."/>
            <person name="Zwiers L.-H."/>
            <person name="Turgeon B."/>
            <person name="Goodwin S."/>
            <person name="Spatafora J."/>
            <person name="Crous P."/>
            <person name="Grigoriev I."/>
        </authorList>
    </citation>
    <scope>NUCLEOTIDE SEQUENCE</scope>
    <source>
        <strain evidence="9">CBS 260.36</strain>
    </source>
</reference>
<dbReference type="InterPro" id="IPR011011">
    <property type="entry name" value="Znf_FYVE_PHD"/>
</dbReference>
<dbReference type="SMART" id="SM00249">
    <property type="entry name" value="PHD"/>
    <property type="match status" value="1"/>
</dbReference>
<dbReference type="PANTHER" id="PTHR46174:SF1">
    <property type="entry name" value="CXXC-TYPE ZINC FINGER PROTEIN 1"/>
    <property type="match status" value="1"/>
</dbReference>
<keyword evidence="4" id="KW-0862">Zinc</keyword>
<evidence type="ECO:0000256" key="3">
    <source>
        <dbReference type="ARBA" id="ARBA00022771"/>
    </source>
</evidence>
<evidence type="ECO:0000259" key="8">
    <source>
        <dbReference type="PROSITE" id="PS50016"/>
    </source>
</evidence>
<evidence type="ECO:0000313" key="10">
    <source>
        <dbReference type="Proteomes" id="UP000799439"/>
    </source>
</evidence>
<evidence type="ECO:0000256" key="1">
    <source>
        <dbReference type="ARBA" id="ARBA00004123"/>
    </source>
</evidence>
<feature type="compositionally biased region" description="Acidic residues" evidence="7">
    <location>
        <begin position="334"/>
        <end position="343"/>
    </location>
</feature>
<keyword evidence="2" id="KW-0479">Metal-binding</keyword>
<feature type="region of interest" description="Disordered" evidence="7">
    <location>
        <begin position="696"/>
        <end position="717"/>
    </location>
</feature>
<keyword evidence="10" id="KW-1185">Reference proteome</keyword>
<dbReference type="InterPro" id="IPR037869">
    <property type="entry name" value="Spp1/CFP1"/>
</dbReference>
<sequence>MASLSDLLNPAPAAKSPPETSQLPPNPYAPTDARGQQQPASERDVVNPSTVHSDPLARRMSAFGEGPFNTLPPAGDMIRRLSTNSHDMHTESQAQRKMSSPSLEQYHMSSRSPEQIRRRSSILEVAHPTFTLPPLQYTEPQHQHSSTPPSHILQAQPEKSEEVKGASDDFSHAVPPPLSTEAQSDGDLKTTIPETTSSPSAASHQFPSGKTPSSAHPDAIPPLIKSETTMSAQDIPAFIPVAPIVKREQSAIPSTEDVPATTTESRGTKRPAPKSAKKGIAKKGPPAKKQKTEPTKSKTKSKVKLDKSATATPLDASPAPRSRTSASPAAAGISDDEEDEDVDMGSPDPDAEVYCICRRPDTGTFMIGCDGKCDDWYHGKCVDILEKDKNLIDRYICPVCTKNGVGVTTWKRMCRREGCRMPARLAKKDEEPSKYCSDECGVIFFRRQMDKTRGGAESKRSSRKQQESLPNDDLGPRGGVIHASELKSLVTSASTFEDFKKLGDGVLSPPATPSPTQSKRNANSIKAEEYLDEIQAQRLKDIQIKKDELRKRHTLLKDQTKMINLVRQAGLRAAESKGMKPKDVCGYDDLVHLTESDLAAWRESPEGQAALKTGVLEAGVDTEGSSIRASGPCLKKKCLKHYEWSKLALETNRSETMENSETMRALEREERDIRERAGLKARQVKSGDLGGHVEIHAGQTATKADDGNAEIGIEGPA</sequence>
<evidence type="ECO:0000256" key="2">
    <source>
        <dbReference type="ARBA" id="ARBA00022723"/>
    </source>
</evidence>
<feature type="compositionally biased region" description="Basic and acidic residues" evidence="7">
    <location>
        <begin position="451"/>
        <end position="466"/>
    </location>
</feature>
<dbReference type="PROSITE" id="PS50016">
    <property type="entry name" value="ZF_PHD_2"/>
    <property type="match status" value="1"/>
</dbReference>
<feature type="compositionally biased region" description="Low complexity" evidence="7">
    <location>
        <begin position="316"/>
        <end position="331"/>
    </location>
</feature>
<dbReference type="GO" id="GO:0045893">
    <property type="term" value="P:positive regulation of DNA-templated transcription"/>
    <property type="evidence" value="ECO:0007669"/>
    <property type="project" value="TreeGrafter"/>
</dbReference>
<dbReference type="InterPro" id="IPR019786">
    <property type="entry name" value="Zinc_finger_PHD-type_CS"/>
</dbReference>
<feature type="region of interest" description="Disordered" evidence="7">
    <location>
        <begin position="1"/>
        <end position="228"/>
    </location>
</feature>
<accession>A0A9P4IYS9</accession>
<evidence type="ECO:0000313" key="9">
    <source>
        <dbReference type="EMBL" id="KAF2150965.1"/>
    </source>
</evidence>
<dbReference type="CDD" id="cd16039">
    <property type="entry name" value="PHD_SPP1"/>
    <property type="match status" value="1"/>
</dbReference>
<keyword evidence="5" id="KW-0539">Nucleus</keyword>
<feature type="compositionally biased region" description="Basic and acidic residues" evidence="7">
    <location>
        <begin position="158"/>
        <end position="171"/>
    </location>
</feature>
<dbReference type="PANTHER" id="PTHR46174">
    <property type="entry name" value="CXXC-TYPE ZINC FINGER PROTEIN 1"/>
    <property type="match status" value="1"/>
</dbReference>
<dbReference type="Proteomes" id="UP000799439">
    <property type="component" value="Unassembled WGS sequence"/>
</dbReference>
<feature type="compositionally biased region" description="Polar residues" evidence="7">
    <location>
        <begin position="81"/>
        <end position="113"/>
    </location>
</feature>
<dbReference type="Gene3D" id="3.30.40.10">
    <property type="entry name" value="Zinc/RING finger domain, C3HC4 (zinc finger)"/>
    <property type="match status" value="1"/>
</dbReference>
<dbReference type="InterPro" id="IPR019787">
    <property type="entry name" value="Znf_PHD-finger"/>
</dbReference>
<feature type="compositionally biased region" description="Polar residues" evidence="7">
    <location>
        <begin position="138"/>
        <end position="149"/>
    </location>
</feature>
<name>A0A9P4IYS9_9PEZI</name>
<dbReference type="SUPFAM" id="SSF57903">
    <property type="entry name" value="FYVE/PHD zinc finger"/>
    <property type="match status" value="1"/>
</dbReference>
<evidence type="ECO:0000256" key="7">
    <source>
        <dbReference type="SAM" id="MobiDB-lite"/>
    </source>
</evidence>
<feature type="domain" description="PHD-type" evidence="8">
    <location>
        <begin position="352"/>
        <end position="403"/>
    </location>
</feature>
<gene>
    <name evidence="9" type="ORF">K461DRAFT_164490</name>
</gene>
<organism evidence="9 10">
    <name type="scientific">Myriangium duriaei CBS 260.36</name>
    <dbReference type="NCBI Taxonomy" id="1168546"/>
    <lineage>
        <taxon>Eukaryota</taxon>
        <taxon>Fungi</taxon>
        <taxon>Dikarya</taxon>
        <taxon>Ascomycota</taxon>
        <taxon>Pezizomycotina</taxon>
        <taxon>Dothideomycetes</taxon>
        <taxon>Dothideomycetidae</taxon>
        <taxon>Myriangiales</taxon>
        <taxon>Myriangiaceae</taxon>
        <taxon>Myriangium</taxon>
    </lineage>
</organism>
<protein>
    <recommendedName>
        <fullName evidence="8">PHD-type domain-containing protein</fullName>
    </recommendedName>
</protein>
<keyword evidence="3 6" id="KW-0863">Zinc-finger</keyword>
<dbReference type="GO" id="GO:0048188">
    <property type="term" value="C:Set1C/COMPASS complex"/>
    <property type="evidence" value="ECO:0007669"/>
    <property type="project" value="InterPro"/>
</dbReference>
<comment type="subcellular location">
    <subcellularLocation>
        <location evidence="1">Nucleus</location>
    </subcellularLocation>
</comment>
<dbReference type="InterPro" id="IPR001965">
    <property type="entry name" value="Znf_PHD"/>
</dbReference>
<evidence type="ECO:0000256" key="5">
    <source>
        <dbReference type="ARBA" id="ARBA00023242"/>
    </source>
</evidence>
<feature type="region of interest" description="Disordered" evidence="7">
    <location>
        <begin position="451"/>
        <end position="478"/>
    </location>
</feature>
<dbReference type="EMBL" id="ML996088">
    <property type="protein sequence ID" value="KAF2150965.1"/>
    <property type="molecule type" value="Genomic_DNA"/>
</dbReference>
<feature type="compositionally biased region" description="Basic residues" evidence="7">
    <location>
        <begin position="268"/>
        <end position="289"/>
    </location>
</feature>
<feature type="region of interest" description="Disordered" evidence="7">
    <location>
        <begin position="248"/>
        <end position="347"/>
    </location>
</feature>